<dbReference type="AlphaFoldDB" id="A0A418Y9A9"/>
<dbReference type="OrthoDB" id="8794104at2"/>
<protein>
    <submittedName>
        <fullName evidence="1">Uncharacterized protein</fullName>
    </submittedName>
</protein>
<name>A0A418Y9A9_9GAMM</name>
<gene>
    <name evidence="1" type="ORF">D1Z90_20185</name>
</gene>
<accession>A0A418Y9A9</accession>
<organism evidence="1 2">
    <name type="scientific">Motilimonas pumila</name>
    <dbReference type="NCBI Taxonomy" id="2303987"/>
    <lineage>
        <taxon>Bacteria</taxon>
        <taxon>Pseudomonadati</taxon>
        <taxon>Pseudomonadota</taxon>
        <taxon>Gammaproteobacteria</taxon>
        <taxon>Alteromonadales</taxon>
        <taxon>Alteromonadales genera incertae sedis</taxon>
        <taxon>Motilimonas</taxon>
    </lineage>
</organism>
<evidence type="ECO:0000313" key="2">
    <source>
        <dbReference type="Proteomes" id="UP000283255"/>
    </source>
</evidence>
<sequence length="138" mass="16194">MDFEIELNKVKFDEYDEADLEMLYEFIERIEKLPNKRDAIPAIFNFMEESHDKELGSPGPLVHFVEEKNDYHKALKESLTRKPTVLTLWMVNRIINGVSEADKIDWFSTLETVSSNESADEMAKAEAKRYLEYQRGEI</sequence>
<proteinExistence type="predicted"/>
<evidence type="ECO:0000313" key="1">
    <source>
        <dbReference type="EMBL" id="RJG36863.1"/>
    </source>
</evidence>
<reference evidence="1 2" key="2">
    <citation type="submission" date="2019-01" db="EMBL/GenBank/DDBJ databases">
        <title>Motilimonas pumilus sp. nov., isolated from the gut of sea cucumber (Apostichopus japonicus).</title>
        <authorList>
            <person name="Wang F.-Q."/>
            <person name="Ren L.-H."/>
            <person name="Lin Y.-W."/>
            <person name="Sun G.-H."/>
            <person name="Du Z.-J."/>
            <person name="Zhao J.-X."/>
            <person name="Liu X.-J."/>
            <person name="Liu L.-J."/>
        </authorList>
    </citation>
    <scope>NUCLEOTIDE SEQUENCE [LARGE SCALE GENOMIC DNA]</scope>
    <source>
        <strain evidence="1 2">PLHSC7-2</strain>
    </source>
</reference>
<dbReference type="Proteomes" id="UP000283255">
    <property type="component" value="Unassembled WGS sequence"/>
</dbReference>
<dbReference type="RefSeq" id="WP_119912578.1">
    <property type="nucleotide sequence ID" value="NZ_QZCH01000065.1"/>
</dbReference>
<reference evidence="1 2" key="1">
    <citation type="submission" date="2018-09" db="EMBL/GenBank/DDBJ databases">
        <authorList>
            <person name="Wang F."/>
        </authorList>
    </citation>
    <scope>NUCLEOTIDE SEQUENCE [LARGE SCALE GENOMIC DNA]</scope>
    <source>
        <strain evidence="1 2">PLHSC7-2</strain>
    </source>
</reference>
<dbReference type="EMBL" id="QZCH01000065">
    <property type="protein sequence ID" value="RJG36863.1"/>
    <property type="molecule type" value="Genomic_DNA"/>
</dbReference>
<comment type="caution">
    <text evidence="1">The sequence shown here is derived from an EMBL/GenBank/DDBJ whole genome shotgun (WGS) entry which is preliminary data.</text>
</comment>
<keyword evidence="2" id="KW-1185">Reference proteome</keyword>